<protein>
    <recommendedName>
        <fullName evidence="3">DUF1508 domain-containing protein</fullName>
    </recommendedName>
</protein>
<dbReference type="PANTHER" id="PTHR40606:SF1">
    <property type="entry name" value="UPF0339 PROTEIN YEGP"/>
    <property type="match status" value="1"/>
</dbReference>
<dbReference type="SUPFAM" id="SSF160113">
    <property type="entry name" value="YegP-like"/>
    <property type="match status" value="2"/>
</dbReference>
<keyword evidence="5" id="KW-1185">Reference proteome</keyword>
<organism evidence="4 5">
    <name type="scientific">Idiomarina fontislapidosi</name>
    <dbReference type="NCBI Taxonomy" id="263723"/>
    <lineage>
        <taxon>Bacteria</taxon>
        <taxon>Pseudomonadati</taxon>
        <taxon>Pseudomonadota</taxon>
        <taxon>Gammaproteobacteria</taxon>
        <taxon>Alteromonadales</taxon>
        <taxon>Idiomarinaceae</taxon>
        <taxon>Idiomarina</taxon>
    </lineage>
</organism>
<dbReference type="EMBL" id="PIPV01000012">
    <property type="protein sequence ID" value="RUO51174.1"/>
    <property type="molecule type" value="Genomic_DNA"/>
</dbReference>
<evidence type="ECO:0000256" key="2">
    <source>
        <dbReference type="SAM" id="MobiDB-lite"/>
    </source>
</evidence>
<evidence type="ECO:0000259" key="3">
    <source>
        <dbReference type="Pfam" id="PF07411"/>
    </source>
</evidence>
<gene>
    <name evidence="4" type="ORF">CWE25_11485</name>
</gene>
<evidence type="ECO:0000313" key="4">
    <source>
        <dbReference type="EMBL" id="RUO51174.1"/>
    </source>
</evidence>
<dbReference type="Pfam" id="PF07411">
    <property type="entry name" value="DUF1508"/>
    <property type="match status" value="2"/>
</dbReference>
<feature type="domain" description="DUF1508" evidence="3">
    <location>
        <begin position="62"/>
        <end position="108"/>
    </location>
</feature>
<feature type="region of interest" description="Disordered" evidence="2">
    <location>
        <begin position="93"/>
        <end position="112"/>
    </location>
</feature>
<reference evidence="5" key="1">
    <citation type="journal article" date="2018" name="Front. Microbiol.">
        <title>Genome-Based Analysis Reveals the Taxonomy and Diversity of the Family Idiomarinaceae.</title>
        <authorList>
            <person name="Liu Y."/>
            <person name="Lai Q."/>
            <person name="Shao Z."/>
        </authorList>
    </citation>
    <scope>NUCLEOTIDE SEQUENCE [LARGE SCALE GENOMIC DNA]</scope>
    <source>
        <strain evidence="5">F23</strain>
    </source>
</reference>
<dbReference type="Gene3D" id="2.30.29.80">
    <property type="match status" value="1"/>
</dbReference>
<feature type="domain" description="DUF1508" evidence="3">
    <location>
        <begin position="12"/>
        <end position="57"/>
    </location>
</feature>
<comment type="caution">
    <text evidence="4">The sequence shown here is derived from an EMBL/GenBank/DDBJ whole genome shotgun (WGS) entry which is preliminary data.</text>
</comment>
<dbReference type="AlphaFoldDB" id="A0A432XR61"/>
<evidence type="ECO:0000256" key="1">
    <source>
        <dbReference type="ARBA" id="ARBA00007576"/>
    </source>
</evidence>
<sequence>MAARYELFKGIDKQFYFRLIAANGEQILRSEGYASKQGAQNGISSVRVNSPLDEQYERKISTNDQYYFVLKGGNWEIIGVSQMYTTRDSRETGIASVKANGPDAPTHDLTGE</sequence>
<dbReference type="RefSeq" id="WP_110575858.1">
    <property type="nucleotide sequence ID" value="NZ_PIPV01000012.1"/>
</dbReference>
<dbReference type="InterPro" id="IPR036913">
    <property type="entry name" value="YegP-like_sf"/>
</dbReference>
<dbReference type="PANTHER" id="PTHR40606">
    <property type="match status" value="1"/>
</dbReference>
<accession>A0A432XR61</accession>
<evidence type="ECO:0000313" key="5">
    <source>
        <dbReference type="Proteomes" id="UP000287330"/>
    </source>
</evidence>
<name>A0A432XR61_9GAMM</name>
<comment type="similarity">
    <text evidence="1">Belongs to the UPF0339 family. Duplicated subfamily.</text>
</comment>
<dbReference type="InterPro" id="IPR010879">
    <property type="entry name" value="DUF1508"/>
</dbReference>
<dbReference type="OrthoDB" id="9802792at2"/>
<proteinExistence type="inferred from homology"/>
<dbReference type="InterPro" id="IPR051141">
    <property type="entry name" value="UPF0339_domain"/>
</dbReference>
<dbReference type="Proteomes" id="UP000287330">
    <property type="component" value="Unassembled WGS sequence"/>
</dbReference>